<dbReference type="GO" id="GO:0070063">
    <property type="term" value="F:RNA polymerase binding"/>
    <property type="evidence" value="ECO:0007669"/>
    <property type="project" value="InterPro"/>
</dbReference>
<dbReference type="InterPro" id="IPR036953">
    <property type="entry name" value="GreA/GreB_C_sf"/>
</dbReference>
<dbReference type="Pfam" id="PF01272">
    <property type="entry name" value="GreA_GreB"/>
    <property type="match status" value="1"/>
</dbReference>
<dbReference type="PANTHER" id="PTHR30437">
    <property type="entry name" value="TRANSCRIPTION ELONGATION FACTOR GREA"/>
    <property type="match status" value="1"/>
</dbReference>
<reference evidence="2 3" key="1">
    <citation type="submission" date="2019-02" db="EMBL/GenBank/DDBJ databases">
        <title>Deep-cultivation of Planctomycetes and their phenomic and genomic characterization uncovers novel biology.</title>
        <authorList>
            <person name="Wiegand S."/>
            <person name="Jogler M."/>
            <person name="Boedeker C."/>
            <person name="Pinto D."/>
            <person name="Vollmers J."/>
            <person name="Rivas-Marin E."/>
            <person name="Kohn T."/>
            <person name="Peeters S.H."/>
            <person name="Heuer A."/>
            <person name="Rast P."/>
            <person name="Oberbeckmann S."/>
            <person name="Bunk B."/>
            <person name="Jeske O."/>
            <person name="Meyerdierks A."/>
            <person name="Storesund J.E."/>
            <person name="Kallscheuer N."/>
            <person name="Luecker S."/>
            <person name="Lage O.M."/>
            <person name="Pohl T."/>
            <person name="Merkel B.J."/>
            <person name="Hornburger P."/>
            <person name="Mueller R.-W."/>
            <person name="Bruemmer F."/>
            <person name="Labrenz M."/>
            <person name="Spormann A.M."/>
            <person name="Op den Camp H."/>
            <person name="Overmann J."/>
            <person name="Amann R."/>
            <person name="Jetten M.S.M."/>
            <person name="Mascher T."/>
            <person name="Medema M.H."/>
            <person name="Devos D.P."/>
            <person name="Kaster A.-K."/>
            <person name="Ovreas L."/>
            <person name="Rohde M."/>
            <person name="Galperin M.Y."/>
            <person name="Jogler C."/>
        </authorList>
    </citation>
    <scope>NUCLEOTIDE SEQUENCE [LARGE SCALE GENOMIC DNA]</scope>
    <source>
        <strain evidence="2 3">Q31a</strain>
    </source>
</reference>
<sequence>MTCEDFNRLVELLKYELLGVIAALTAFQKLASELHRATIVDAGSVPADVVTMNSTAKLTDFKSQATDSYTLVYPEDTNIANGRLSSLAPIGTAILGYRVGNRVHWEVPTGKSNLRIDEVVYQPERDRAVEILTRRVSKDRWSPLQGG</sequence>
<evidence type="ECO:0000313" key="3">
    <source>
        <dbReference type="Proteomes" id="UP000318017"/>
    </source>
</evidence>
<dbReference type="AlphaFoldDB" id="A0A518G395"/>
<dbReference type="Proteomes" id="UP000318017">
    <property type="component" value="Chromosome"/>
</dbReference>
<dbReference type="GO" id="GO:0032784">
    <property type="term" value="P:regulation of DNA-templated transcription elongation"/>
    <property type="evidence" value="ECO:0007669"/>
    <property type="project" value="InterPro"/>
</dbReference>
<dbReference type="GO" id="GO:0016301">
    <property type="term" value="F:kinase activity"/>
    <property type="evidence" value="ECO:0007669"/>
    <property type="project" value="UniProtKB-KW"/>
</dbReference>
<name>A0A518G395_9BACT</name>
<dbReference type="SUPFAM" id="SSF54534">
    <property type="entry name" value="FKBP-like"/>
    <property type="match status" value="1"/>
</dbReference>
<evidence type="ECO:0000313" key="2">
    <source>
        <dbReference type="EMBL" id="QDV23073.1"/>
    </source>
</evidence>
<evidence type="ECO:0000259" key="1">
    <source>
        <dbReference type="Pfam" id="PF01272"/>
    </source>
</evidence>
<protein>
    <submittedName>
        <fullName evidence="2">Regulator of nucleoside diphosphate kinase</fullName>
    </submittedName>
</protein>
<dbReference type="KEGG" id="ahel:Q31a_13680"/>
<keyword evidence="2" id="KW-0418">Kinase</keyword>
<gene>
    <name evidence="2" type="primary">rnk_1</name>
    <name evidence="2" type="ORF">Q31a_13680</name>
</gene>
<dbReference type="GO" id="GO:0003677">
    <property type="term" value="F:DNA binding"/>
    <property type="evidence" value="ECO:0007669"/>
    <property type="project" value="InterPro"/>
</dbReference>
<organism evidence="2 3">
    <name type="scientific">Aureliella helgolandensis</name>
    <dbReference type="NCBI Taxonomy" id="2527968"/>
    <lineage>
        <taxon>Bacteria</taxon>
        <taxon>Pseudomonadati</taxon>
        <taxon>Planctomycetota</taxon>
        <taxon>Planctomycetia</taxon>
        <taxon>Pirellulales</taxon>
        <taxon>Pirellulaceae</taxon>
        <taxon>Aureliella</taxon>
    </lineage>
</organism>
<dbReference type="EMBL" id="CP036298">
    <property type="protein sequence ID" value="QDV23073.1"/>
    <property type="molecule type" value="Genomic_DNA"/>
</dbReference>
<dbReference type="PANTHER" id="PTHR30437:SF5">
    <property type="entry name" value="REGULATOR OF NUCLEOSIDE DIPHOSPHATE KINASE"/>
    <property type="match status" value="1"/>
</dbReference>
<dbReference type="Gene3D" id="3.10.50.30">
    <property type="entry name" value="Transcription elongation factor, GreA/GreB, C-terminal domain"/>
    <property type="match status" value="1"/>
</dbReference>
<keyword evidence="3" id="KW-1185">Reference proteome</keyword>
<dbReference type="InterPro" id="IPR001437">
    <property type="entry name" value="Tscrpt_elong_fac_GreA/B_C"/>
</dbReference>
<dbReference type="GO" id="GO:0006354">
    <property type="term" value="P:DNA-templated transcription elongation"/>
    <property type="evidence" value="ECO:0007669"/>
    <property type="project" value="TreeGrafter"/>
</dbReference>
<proteinExistence type="predicted"/>
<accession>A0A518G395</accession>
<dbReference type="RefSeq" id="WP_197356311.1">
    <property type="nucleotide sequence ID" value="NZ_CP036298.1"/>
</dbReference>
<keyword evidence="2" id="KW-0808">Transferase</keyword>
<dbReference type="InterPro" id="IPR023459">
    <property type="entry name" value="Tscrpt_elong_fac_GreA/B_fam"/>
</dbReference>
<feature type="domain" description="Transcription elongation factor GreA/GreB C-terminal" evidence="1">
    <location>
        <begin position="46"/>
        <end position="119"/>
    </location>
</feature>